<feature type="transmembrane region" description="Helical" evidence="5">
    <location>
        <begin position="145"/>
        <end position="165"/>
    </location>
</feature>
<dbReference type="OrthoDB" id="29144at2157"/>
<evidence type="ECO:0000256" key="2">
    <source>
        <dbReference type="ARBA" id="ARBA00022692"/>
    </source>
</evidence>
<dbReference type="eggNOG" id="arCOG01540">
    <property type="taxonomic scope" value="Archaea"/>
</dbReference>
<feature type="transmembrane region" description="Helical" evidence="5">
    <location>
        <begin position="65"/>
        <end position="84"/>
    </location>
</feature>
<dbReference type="GO" id="GO:0016020">
    <property type="term" value="C:membrane"/>
    <property type="evidence" value="ECO:0007669"/>
    <property type="project" value="UniProtKB-SubCell"/>
</dbReference>
<dbReference type="EMBL" id="CP001014">
    <property type="protein sequence ID" value="ACB39591.1"/>
    <property type="molecule type" value="Genomic_DNA"/>
</dbReference>
<feature type="transmembrane region" description="Helical" evidence="5">
    <location>
        <begin position="90"/>
        <end position="107"/>
    </location>
</feature>
<evidence type="ECO:0000256" key="3">
    <source>
        <dbReference type="ARBA" id="ARBA00022989"/>
    </source>
</evidence>
<feature type="transmembrane region" description="Helical" evidence="5">
    <location>
        <begin position="344"/>
        <end position="363"/>
    </location>
</feature>
<dbReference type="Proteomes" id="UP000001694">
    <property type="component" value="Chromosome"/>
</dbReference>
<dbReference type="RefSeq" id="WP_012350011.1">
    <property type="nucleotide sequence ID" value="NC_010525.1"/>
</dbReference>
<evidence type="ECO:0000256" key="5">
    <source>
        <dbReference type="SAM" id="Phobius"/>
    </source>
</evidence>
<evidence type="ECO:0000256" key="4">
    <source>
        <dbReference type="ARBA" id="ARBA00023136"/>
    </source>
</evidence>
<feature type="transmembrane region" description="Helical" evidence="5">
    <location>
        <begin position="119"/>
        <end position="139"/>
    </location>
</feature>
<keyword evidence="4 5" id="KW-0472">Membrane</keyword>
<gene>
    <name evidence="7" type="ordered locus">Tneu_0652</name>
</gene>
<feature type="transmembrane region" description="Helical" evidence="5">
    <location>
        <begin position="177"/>
        <end position="196"/>
    </location>
</feature>
<evidence type="ECO:0000313" key="7">
    <source>
        <dbReference type="EMBL" id="ACB39591.1"/>
    </source>
</evidence>
<dbReference type="AlphaFoldDB" id="B1YCS8"/>
<dbReference type="GeneID" id="6165282"/>
<feature type="transmembrane region" description="Helical" evidence="5">
    <location>
        <begin position="268"/>
        <end position="286"/>
    </location>
</feature>
<accession>B1YCS8</accession>
<keyword evidence="3 5" id="KW-1133">Transmembrane helix</keyword>
<evidence type="ECO:0000256" key="1">
    <source>
        <dbReference type="ARBA" id="ARBA00004141"/>
    </source>
</evidence>
<sequence>MMELTYLAVAAILLSPLALRGGGRHIAAAISLALLALSAYGGATAALVIVAVALTLALDWRWGTLGVALAMSAVGAALAMYAYYSSASPLYALLGLFLTTAAVYGLLAMEKTRENVEGAVKYLVFSGVGKLLIVLGLLYPTDWGLYLATLGFMFELGIFPFHAWVVDAYATGSPRGLAALTAFSKVAALYLLLSVFNRVGGPTAVGEMLLAISLLSMFVANVAGLTARTIGRLMAYSSIAHMSYALTAVAMVWWLGPKNAEVFGARDTAQLAALVVVLEALASGLAKAGIFGHMGSPTADVAPPRKSLLNVVNALSLLGAPPLLGFWPKLLLILLALTYGTPQALAVALWVVINSVLATPYYFRAVKIMLDTPGPPAENATSTYTAALSIALGLAAPVAAWLFVV</sequence>
<feature type="transmembrane region" description="Helical" evidence="5">
    <location>
        <begin position="239"/>
        <end position="256"/>
    </location>
</feature>
<comment type="subcellular location">
    <subcellularLocation>
        <location evidence="1">Membrane</location>
        <topology evidence="1">Multi-pass membrane protein</topology>
    </subcellularLocation>
</comment>
<dbReference type="HOGENOM" id="CLU_666695_0_0_2"/>
<reference evidence="7" key="1">
    <citation type="submission" date="2008-03" db="EMBL/GenBank/DDBJ databases">
        <title>Complete sequence of Thermoproteus neutrophilus V24Sta.</title>
        <authorList>
            <consortium name="US DOE Joint Genome Institute"/>
            <person name="Copeland A."/>
            <person name="Lucas S."/>
            <person name="Lapidus A."/>
            <person name="Glavina del Rio T."/>
            <person name="Dalin E."/>
            <person name="Tice H."/>
            <person name="Bruce D."/>
            <person name="Goodwin L."/>
            <person name="Pitluck S."/>
            <person name="Sims D."/>
            <person name="Brettin T."/>
            <person name="Detter J.C."/>
            <person name="Han C."/>
            <person name="Kuske C.R."/>
            <person name="Schmutz J."/>
            <person name="Larimer F."/>
            <person name="Land M."/>
            <person name="Hauser L."/>
            <person name="Kyrpides N."/>
            <person name="Mikhailova N."/>
            <person name="Biddle J.F."/>
            <person name="Zhang Z."/>
            <person name="Fitz-Gibbon S.T."/>
            <person name="Lowe T.M."/>
            <person name="Saltikov C."/>
            <person name="House C.H."/>
            <person name="Richardson P."/>
        </authorList>
    </citation>
    <scope>NUCLEOTIDE SEQUENCE [LARGE SCALE GENOMIC DNA]</scope>
    <source>
        <strain evidence="7">V24Sta</strain>
    </source>
</reference>
<evidence type="ECO:0000313" key="8">
    <source>
        <dbReference type="Proteomes" id="UP000001694"/>
    </source>
</evidence>
<feature type="transmembrane region" description="Helical" evidence="5">
    <location>
        <begin position="30"/>
        <end position="58"/>
    </location>
</feature>
<dbReference type="InterPro" id="IPR001750">
    <property type="entry name" value="ND/Mrp_TM"/>
</dbReference>
<proteinExistence type="predicted"/>
<organism evidence="7 8">
    <name type="scientific">Pyrobaculum neutrophilum (strain DSM 2338 / JCM 9278 / NBRC 100436 / V24Sta)</name>
    <name type="common">Thermoproteus neutrophilus</name>
    <dbReference type="NCBI Taxonomy" id="444157"/>
    <lineage>
        <taxon>Archaea</taxon>
        <taxon>Thermoproteota</taxon>
        <taxon>Thermoprotei</taxon>
        <taxon>Thermoproteales</taxon>
        <taxon>Thermoproteaceae</taxon>
        <taxon>Pyrobaculum</taxon>
    </lineage>
</organism>
<dbReference type="PANTHER" id="PTHR22773">
    <property type="entry name" value="NADH DEHYDROGENASE"/>
    <property type="match status" value="1"/>
</dbReference>
<feature type="transmembrane region" description="Helical" evidence="5">
    <location>
        <begin position="208"/>
        <end position="227"/>
    </location>
</feature>
<feature type="domain" description="NADH:quinone oxidoreductase/Mrp antiporter transmembrane" evidence="6">
    <location>
        <begin position="143"/>
        <end position="347"/>
    </location>
</feature>
<keyword evidence="2 5" id="KW-0812">Transmembrane</keyword>
<name>B1YCS8_PYRNV</name>
<protein>
    <submittedName>
        <fullName evidence="7">NADH/Ubiquinone/plastoquinone (Complex I)</fullName>
    </submittedName>
</protein>
<evidence type="ECO:0000259" key="6">
    <source>
        <dbReference type="Pfam" id="PF00361"/>
    </source>
</evidence>
<dbReference type="KEGG" id="tne:Tneu_0652"/>
<keyword evidence="8" id="KW-1185">Reference proteome</keyword>
<dbReference type="Pfam" id="PF00361">
    <property type="entry name" value="Proton_antipo_M"/>
    <property type="match status" value="1"/>
</dbReference>
<feature type="transmembrane region" description="Helical" evidence="5">
    <location>
        <begin position="384"/>
        <end position="404"/>
    </location>
</feature>
<dbReference type="STRING" id="444157.Tneu_0652"/>